<evidence type="ECO:0000313" key="3">
    <source>
        <dbReference type="EMBL" id="TCN46336.1"/>
    </source>
</evidence>
<dbReference type="RefSeq" id="WP_133033765.1">
    <property type="nucleotide sequence ID" value="NZ_BAABEI010000012.1"/>
</dbReference>
<gene>
    <name evidence="3" type="ORF">EV665_1047</name>
</gene>
<accession>A0A4R2CYP3</accession>
<keyword evidence="2" id="KW-0472">Membrane</keyword>
<evidence type="ECO:0000256" key="2">
    <source>
        <dbReference type="SAM" id="Phobius"/>
    </source>
</evidence>
<dbReference type="AlphaFoldDB" id="A0A4R2CYP3"/>
<feature type="compositionally biased region" description="Basic and acidic residues" evidence="1">
    <location>
        <begin position="27"/>
        <end position="49"/>
    </location>
</feature>
<reference evidence="3 4" key="1">
    <citation type="submission" date="2019-03" db="EMBL/GenBank/DDBJ databases">
        <title>Genomic Encyclopedia of Type Strains, Phase IV (KMG-IV): sequencing the most valuable type-strain genomes for metagenomic binning, comparative biology and taxonomic classification.</title>
        <authorList>
            <person name="Goeker M."/>
        </authorList>
    </citation>
    <scope>NUCLEOTIDE SEQUENCE [LARGE SCALE GENOMIC DNA]</scope>
    <source>
        <strain evidence="3 4">DSM 18401</strain>
    </source>
</reference>
<feature type="region of interest" description="Disordered" evidence="1">
    <location>
        <begin position="1"/>
        <end position="58"/>
    </location>
</feature>
<keyword evidence="2" id="KW-0812">Transmembrane</keyword>
<evidence type="ECO:0000313" key="4">
    <source>
        <dbReference type="Proteomes" id="UP000295351"/>
    </source>
</evidence>
<organism evidence="3 4">
    <name type="scientific">Shinella granuli</name>
    <dbReference type="NCBI Taxonomy" id="323621"/>
    <lineage>
        <taxon>Bacteria</taxon>
        <taxon>Pseudomonadati</taxon>
        <taxon>Pseudomonadota</taxon>
        <taxon>Alphaproteobacteria</taxon>
        <taxon>Hyphomicrobiales</taxon>
        <taxon>Rhizobiaceae</taxon>
        <taxon>Shinella</taxon>
    </lineage>
</organism>
<dbReference type="EMBL" id="SLVX01000004">
    <property type="protein sequence ID" value="TCN46336.1"/>
    <property type="molecule type" value="Genomic_DNA"/>
</dbReference>
<name>A0A4R2CYP3_SHIGR</name>
<protein>
    <submittedName>
        <fullName evidence="3">Uncharacterized protein</fullName>
    </submittedName>
</protein>
<keyword evidence="4" id="KW-1185">Reference proteome</keyword>
<feature type="transmembrane region" description="Helical" evidence="2">
    <location>
        <begin position="145"/>
        <end position="164"/>
    </location>
</feature>
<comment type="caution">
    <text evidence="3">The sequence shown here is derived from an EMBL/GenBank/DDBJ whole genome shotgun (WGS) entry which is preliminary data.</text>
</comment>
<keyword evidence="2" id="KW-1133">Transmembrane helix</keyword>
<evidence type="ECO:0000256" key="1">
    <source>
        <dbReference type="SAM" id="MobiDB-lite"/>
    </source>
</evidence>
<dbReference type="Proteomes" id="UP000295351">
    <property type="component" value="Unassembled WGS sequence"/>
</dbReference>
<sequence>MWGSSYDRAKGTGYNDGTMGGMLGAVDHNRQKQEREAASNAAVHDEAERRRKARKSAKDDDNAKVICTELHRQGLMSRADYALGADYARKHLTERHYRGYHAWALAAVRHMRRSKRATAFWRILAQARADHIAYLYGDTARRNRFGALLCAVGYPACYLIGSLIGEPDWRSLYRTSED</sequence>
<proteinExistence type="predicted"/>